<keyword evidence="7" id="KW-1185">Reference proteome</keyword>
<keyword evidence="2 4" id="KW-0328">Glycosyltransferase</keyword>
<evidence type="ECO:0000256" key="1">
    <source>
        <dbReference type="ARBA" id="ARBA00009995"/>
    </source>
</evidence>
<dbReference type="EMBL" id="JAWPEI010000009">
    <property type="protein sequence ID" value="KAK4717118.1"/>
    <property type="molecule type" value="Genomic_DNA"/>
</dbReference>
<dbReference type="Proteomes" id="UP001311915">
    <property type="component" value="Unassembled WGS sequence"/>
</dbReference>
<dbReference type="Pfam" id="PF00201">
    <property type="entry name" value="UDPGT"/>
    <property type="match status" value="1"/>
</dbReference>
<sequence>MSDHQEHIVILPFLALGHMIPFIALAKKIQEKTNYKITIVSTPLNVKYISSTIAKDSTNSNNISLVSLPYNSSEHGLPPNTENTETLPLKHMVTIFNSTLSLKEPLKKLILEIIEKDGKPPLCIVSDTFMGFASEVARSCGTFNVSFTTSGAYGTAAYVSLWLNLPHLLAIDGVFKMPGFDDSCCFFSVDQLHPFMKLANGDDPWSKVLKSLLLPSFDSIGFLCNSVEDAEPMGVKAIKNLTKLPVWCIGPLLPQCMLKKSEKDSIFESRSGKDPIFEPRSGKDSIFESRIGKEHGLSPEECISWLNEHPERSVLYISFGSQNTISTSQMMALAMGLEESERPFIWLIRPPIGFDIKGEFRSEWLPKGFQERVSKSQKGLLVKSWAPQLQILSHSSTGAFLTHCGWNSVLESLSQGVPIISWPLAAEQAFNSKMLMEEMGVCVELTKWYSSDVDKEDVKKVVEIVLGESGKGKEMKEKANEIGMCIRDAVKEEGDFKGSSVKALDDFISTLLCRRNMSS</sequence>
<dbReference type="InterPro" id="IPR002213">
    <property type="entry name" value="UDP_glucos_trans"/>
</dbReference>
<dbReference type="PANTHER" id="PTHR48047">
    <property type="entry name" value="GLYCOSYLTRANSFERASE"/>
    <property type="match status" value="1"/>
</dbReference>
<dbReference type="AlphaFoldDB" id="A0AAV9KVV4"/>
<dbReference type="PROSITE" id="PS00375">
    <property type="entry name" value="UDPGT"/>
    <property type="match status" value="1"/>
</dbReference>
<protein>
    <recommendedName>
        <fullName evidence="5">Glycosyltransferase</fullName>
        <ecNumber evidence="5">2.4.1.-</ecNumber>
    </recommendedName>
</protein>
<dbReference type="GO" id="GO:0035251">
    <property type="term" value="F:UDP-glucosyltransferase activity"/>
    <property type="evidence" value="ECO:0007669"/>
    <property type="project" value="TreeGrafter"/>
</dbReference>
<proteinExistence type="inferred from homology"/>
<keyword evidence="3 4" id="KW-0808">Transferase</keyword>
<gene>
    <name evidence="6" type="ORF">R3W88_015456</name>
</gene>
<dbReference type="SUPFAM" id="SSF53756">
    <property type="entry name" value="UDP-Glycosyltransferase/glycogen phosphorylase"/>
    <property type="match status" value="1"/>
</dbReference>
<organism evidence="6 7">
    <name type="scientific">Solanum pinnatisectum</name>
    <name type="common">tansyleaf nightshade</name>
    <dbReference type="NCBI Taxonomy" id="50273"/>
    <lineage>
        <taxon>Eukaryota</taxon>
        <taxon>Viridiplantae</taxon>
        <taxon>Streptophyta</taxon>
        <taxon>Embryophyta</taxon>
        <taxon>Tracheophyta</taxon>
        <taxon>Spermatophyta</taxon>
        <taxon>Magnoliopsida</taxon>
        <taxon>eudicotyledons</taxon>
        <taxon>Gunneridae</taxon>
        <taxon>Pentapetalae</taxon>
        <taxon>asterids</taxon>
        <taxon>lamiids</taxon>
        <taxon>Solanales</taxon>
        <taxon>Solanaceae</taxon>
        <taxon>Solanoideae</taxon>
        <taxon>Solaneae</taxon>
        <taxon>Solanum</taxon>
    </lineage>
</organism>
<evidence type="ECO:0000256" key="3">
    <source>
        <dbReference type="ARBA" id="ARBA00022679"/>
    </source>
</evidence>
<evidence type="ECO:0000256" key="4">
    <source>
        <dbReference type="RuleBase" id="RU003718"/>
    </source>
</evidence>
<name>A0AAV9KVV4_9SOLN</name>
<dbReference type="EC" id="2.4.1.-" evidence="5"/>
<dbReference type="InterPro" id="IPR035595">
    <property type="entry name" value="UDP_glycos_trans_CS"/>
</dbReference>
<accession>A0AAV9KVV4</accession>
<evidence type="ECO:0000256" key="5">
    <source>
        <dbReference type="RuleBase" id="RU362057"/>
    </source>
</evidence>
<dbReference type="Gene3D" id="3.40.50.2000">
    <property type="entry name" value="Glycogen Phosphorylase B"/>
    <property type="match status" value="2"/>
</dbReference>
<dbReference type="FunFam" id="3.40.50.2000:FF:000064">
    <property type="entry name" value="Glycosyltransferase"/>
    <property type="match status" value="1"/>
</dbReference>
<comment type="similarity">
    <text evidence="1 4">Belongs to the UDP-glycosyltransferase family.</text>
</comment>
<comment type="caution">
    <text evidence="6">The sequence shown here is derived from an EMBL/GenBank/DDBJ whole genome shotgun (WGS) entry which is preliminary data.</text>
</comment>
<dbReference type="PANTHER" id="PTHR48047:SF107">
    <property type="entry name" value="UDP-GLYCOSYLTRANSFERASE 92A1-LIKE"/>
    <property type="match status" value="1"/>
</dbReference>
<reference evidence="6 7" key="1">
    <citation type="submission" date="2023-10" db="EMBL/GenBank/DDBJ databases">
        <title>Genome-Wide Identification Analysis in wild type Solanum Pinnatisectum Reveals Some Genes Defensing Phytophthora Infestans.</title>
        <authorList>
            <person name="Sun C."/>
        </authorList>
    </citation>
    <scope>NUCLEOTIDE SEQUENCE [LARGE SCALE GENOMIC DNA]</scope>
    <source>
        <strain evidence="6">LQN</strain>
        <tissue evidence="6">Leaf</tissue>
    </source>
</reference>
<evidence type="ECO:0000313" key="6">
    <source>
        <dbReference type="EMBL" id="KAK4717118.1"/>
    </source>
</evidence>
<evidence type="ECO:0000256" key="2">
    <source>
        <dbReference type="ARBA" id="ARBA00022676"/>
    </source>
</evidence>
<dbReference type="CDD" id="cd03784">
    <property type="entry name" value="GT1_Gtf-like"/>
    <property type="match status" value="1"/>
</dbReference>
<dbReference type="FunFam" id="3.40.50.2000:FF:000103">
    <property type="entry name" value="Glycosyltransferase"/>
    <property type="match status" value="1"/>
</dbReference>
<evidence type="ECO:0000313" key="7">
    <source>
        <dbReference type="Proteomes" id="UP001311915"/>
    </source>
</evidence>